<evidence type="ECO:0000259" key="2">
    <source>
        <dbReference type="Pfam" id="PF00171"/>
    </source>
</evidence>
<dbReference type="Proteomes" id="UP000237755">
    <property type="component" value="Unassembled WGS sequence"/>
</dbReference>
<dbReference type="Gene3D" id="3.40.605.10">
    <property type="entry name" value="Aldehyde Dehydrogenase, Chain A, domain 1"/>
    <property type="match status" value="1"/>
</dbReference>
<dbReference type="EMBL" id="MPZN01000003">
    <property type="protein sequence ID" value="PPL20228.1"/>
    <property type="molecule type" value="Genomic_DNA"/>
</dbReference>
<dbReference type="InterPro" id="IPR015590">
    <property type="entry name" value="Aldehyde_DH_dom"/>
</dbReference>
<keyword evidence="1" id="KW-0560">Oxidoreductase</keyword>
<proteinExistence type="predicted"/>
<accession>A0ABX5B0H1</accession>
<name>A0ABX5B0H1_9MICO</name>
<evidence type="ECO:0000313" key="4">
    <source>
        <dbReference type="Proteomes" id="UP000237755"/>
    </source>
</evidence>
<dbReference type="InterPro" id="IPR016162">
    <property type="entry name" value="Ald_DH_N"/>
</dbReference>
<gene>
    <name evidence="3" type="ORF">GY24_01395</name>
</gene>
<reference evidence="3 4" key="1">
    <citation type="journal article" date="2008" name="Int. J. Syst. Evol. Microbiol.">
        <title>Leifsonia pindariensis sp. nov., isolated from the Pindari glacier of the Indian Himalayas, and emended description of the genus Leifsonia.</title>
        <authorList>
            <person name="Reddy G.S."/>
            <person name="Prabagaran S.R."/>
            <person name="Shivaji S."/>
        </authorList>
    </citation>
    <scope>NUCLEOTIDE SEQUENCE [LARGE SCALE GENOMIC DNA]</scope>
    <source>
        <strain evidence="3 4">PON 10</strain>
    </source>
</reference>
<feature type="domain" description="Aldehyde dehydrogenase" evidence="2">
    <location>
        <begin position="15"/>
        <end position="474"/>
    </location>
</feature>
<dbReference type="PANTHER" id="PTHR43353:SF5">
    <property type="entry name" value="SUCCINATE-SEMIALDEHYDE DEHYDROGENASE, MITOCHONDRIAL"/>
    <property type="match status" value="1"/>
</dbReference>
<keyword evidence="4" id="KW-1185">Reference proteome</keyword>
<dbReference type="PANTHER" id="PTHR43353">
    <property type="entry name" value="SUCCINATE-SEMIALDEHYDE DEHYDROGENASE, MITOCHONDRIAL"/>
    <property type="match status" value="1"/>
</dbReference>
<comment type="caution">
    <text evidence="3">The sequence shown here is derived from an EMBL/GenBank/DDBJ whole genome shotgun (WGS) entry which is preliminary data.</text>
</comment>
<protein>
    <recommendedName>
        <fullName evidence="2">Aldehyde dehydrogenase domain-containing protein</fullName>
    </recommendedName>
</protein>
<dbReference type="SUPFAM" id="SSF53720">
    <property type="entry name" value="ALDH-like"/>
    <property type="match status" value="1"/>
</dbReference>
<evidence type="ECO:0000256" key="1">
    <source>
        <dbReference type="ARBA" id="ARBA00023002"/>
    </source>
</evidence>
<sequence length="481" mass="50972">MTKTLDAAQLIDGEWVNSLGDAYLSVDSPVTGLQISTVPAVDASQLDRALAASESAWAEWKARSAWERSSILRRASELMTERAEEIAIRLTQEMGKPIVESRLEVAASIEQFDWYADEARRIYGRIPESRNTTLRLAVRREPVGPVAAFTPWNFPLLLAARKVAPALAAGCTMILKPASEAPGPALLMGEVLQSAGLPSGVLQIVTGKAQFISEHLLSSPIVRKLSFTGSVPVGKHLIALGAANVVNVSMELGGHAPVVIMGDVNATQIGRLCASGKFRNAGQICIAPTRFYVHESIADEFASAFAARTAELVVGDGMNDATDIGPLISDSARVRISDLVADALSHGSELLCGGKPQPGEGYFFEPTVLLDVPAHAKIMQDEPFGPVAPIVRFSTRDEAIGHANNTPFGLAAYIFTNNLDDVTVLSEQIQAGIVGVNTFAVSAASVPFSGVKHSGIGAENGTEAMDGYLVPKTIVTAHARI</sequence>
<dbReference type="PROSITE" id="PS00070">
    <property type="entry name" value="ALDEHYDE_DEHYDR_CYS"/>
    <property type="match status" value="1"/>
</dbReference>
<dbReference type="Pfam" id="PF00171">
    <property type="entry name" value="Aldedh"/>
    <property type="match status" value="1"/>
</dbReference>
<dbReference type="Gene3D" id="3.40.309.10">
    <property type="entry name" value="Aldehyde Dehydrogenase, Chain A, domain 2"/>
    <property type="match status" value="1"/>
</dbReference>
<dbReference type="InterPro" id="IPR050740">
    <property type="entry name" value="Aldehyde_DH_Superfamily"/>
</dbReference>
<dbReference type="InterPro" id="IPR016160">
    <property type="entry name" value="Ald_DH_CS_CYS"/>
</dbReference>
<dbReference type="CDD" id="cd07103">
    <property type="entry name" value="ALDH_F5_SSADH_GabD"/>
    <property type="match status" value="1"/>
</dbReference>
<dbReference type="RefSeq" id="WP_104474028.1">
    <property type="nucleotide sequence ID" value="NZ_MPZN01000003.1"/>
</dbReference>
<dbReference type="InterPro" id="IPR016163">
    <property type="entry name" value="Ald_DH_C"/>
</dbReference>
<evidence type="ECO:0000313" key="3">
    <source>
        <dbReference type="EMBL" id="PPL20228.1"/>
    </source>
</evidence>
<dbReference type="InterPro" id="IPR016161">
    <property type="entry name" value="Ald_DH/histidinol_DH"/>
</dbReference>
<organism evidence="3 4">
    <name type="scientific">Microterricola pindariensis</name>
    <dbReference type="NCBI Taxonomy" id="478010"/>
    <lineage>
        <taxon>Bacteria</taxon>
        <taxon>Bacillati</taxon>
        <taxon>Actinomycetota</taxon>
        <taxon>Actinomycetes</taxon>
        <taxon>Micrococcales</taxon>
        <taxon>Microbacteriaceae</taxon>
        <taxon>Microterricola</taxon>
    </lineage>
</organism>